<dbReference type="EMBL" id="MU863895">
    <property type="protein sequence ID" value="KAK4202700.1"/>
    <property type="molecule type" value="Genomic_DNA"/>
</dbReference>
<organism evidence="3 4">
    <name type="scientific">Triangularia verruculosa</name>
    <dbReference type="NCBI Taxonomy" id="2587418"/>
    <lineage>
        <taxon>Eukaryota</taxon>
        <taxon>Fungi</taxon>
        <taxon>Dikarya</taxon>
        <taxon>Ascomycota</taxon>
        <taxon>Pezizomycotina</taxon>
        <taxon>Sordariomycetes</taxon>
        <taxon>Sordariomycetidae</taxon>
        <taxon>Sordariales</taxon>
        <taxon>Podosporaceae</taxon>
        <taxon>Triangularia</taxon>
    </lineage>
</organism>
<accession>A0AAN6XNY9</accession>
<dbReference type="Proteomes" id="UP001303160">
    <property type="component" value="Unassembled WGS sequence"/>
</dbReference>
<reference evidence="3" key="1">
    <citation type="journal article" date="2023" name="Mol. Phylogenet. Evol.">
        <title>Genome-scale phylogeny and comparative genomics of the fungal order Sordariales.</title>
        <authorList>
            <person name="Hensen N."/>
            <person name="Bonometti L."/>
            <person name="Westerberg I."/>
            <person name="Brannstrom I.O."/>
            <person name="Guillou S."/>
            <person name="Cros-Aarteil S."/>
            <person name="Calhoun S."/>
            <person name="Haridas S."/>
            <person name="Kuo A."/>
            <person name="Mondo S."/>
            <person name="Pangilinan J."/>
            <person name="Riley R."/>
            <person name="LaButti K."/>
            <person name="Andreopoulos B."/>
            <person name="Lipzen A."/>
            <person name="Chen C."/>
            <person name="Yan M."/>
            <person name="Daum C."/>
            <person name="Ng V."/>
            <person name="Clum A."/>
            <person name="Steindorff A."/>
            <person name="Ohm R.A."/>
            <person name="Martin F."/>
            <person name="Silar P."/>
            <person name="Natvig D.O."/>
            <person name="Lalanne C."/>
            <person name="Gautier V."/>
            <person name="Ament-Velasquez S.L."/>
            <person name="Kruys A."/>
            <person name="Hutchinson M.I."/>
            <person name="Powell A.J."/>
            <person name="Barry K."/>
            <person name="Miller A.N."/>
            <person name="Grigoriev I.V."/>
            <person name="Debuchy R."/>
            <person name="Gladieux P."/>
            <person name="Hiltunen Thoren M."/>
            <person name="Johannesson H."/>
        </authorList>
    </citation>
    <scope>NUCLEOTIDE SEQUENCE</scope>
    <source>
        <strain evidence="3">CBS 315.58</strain>
    </source>
</reference>
<comment type="caution">
    <text evidence="3">The sequence shown here is derived from an EMBL/GenBank/DDBJ whole genome shotgun (WGS) entry which is preliminary data.</text>
</comment>
<sequence>SRYLTSAFTFLNISCRRRALVLLDTASTSPSQSTRYHNKLIPHFLPSTSRMTDQEVPYSAPPFDPEHLGEFYYKGLYRFRRVAPEDAGTEDERHACSWADYWFAYAMEAMKRLKGEESETSSTFDGDIPEDMGQQRQTAAEDNVEERLEELGELEAAEDNVEERLEELGELEDWVDERLDELIRSINVDSTVTSTADSTAASPAISTATPTAASTNGPSTAASTASTVGPSTAMTATSADGPSTTTTSTSVEDSISAALSSLVASVERYFASIERYLAREEGRGEMAEEGGGGEEQVQS</sequence>
<evidence type="ECO:0000256" key="2">
    <source>
        <dbReference type="SAM" id="MobiDB-lite"/>
    </source>
</evidence>
<evidence type="ECO:0000256" key="1">
    <source>
        <dbReference type="SAM" id="Coils"/>
    </source>
</evidence>
<gene>
    <name evidence="3" type="ORF">QBC40DRAFT_321057</name>
</gene>
<proteinExistence type="predicted"/>
<keyword evidence="1" id="KW-0175">Coiled coil</keyword>
<reference evidence="3" key="2">
    <citation type="submission" date="2023-05" db="EMBL/GenBank/DDBJ databases">
        <authorList>
            <consortium name="Lawrence Berkeley National Laboratory"/>
            <person name="Steindorff A."/>
            <person name="Hensen N."/>
            <person name="Bonometti L."/>
            <person name="Westerberg I."/>
            <person name="Brannstrom I.O."/>
            <person name="Guillou S."/>
            <person name="Cros-Aarteil S."/>
            <person name="Calhoun S."/>
            <person name="Haridas S."/>
            <person name="Kuo A."/>
            <person name="Mondo S."/>
            <person name="Pangilinan J."/>
            <person name="Riley R."/>
            <person name="Labutti K."/>
            <person name="Andreopoulos B."/>
            <person name="Lipzen A."/>
            <person name="Chen C."/>
            <person name="Yanf M."/>
            <person name="Daum C."/>
            <person name="Ng V."/>
            <person name="Clum A."/>
            <person name="Ohm R."/>
            <person name="Martin F."/>
            <person name="Silar P."/>
            <person name="Natvig D."/>
            <person name="Lalanne C."/>
            <person name="Gautier V."/>
            <person name="Ament-Velasquez S.L."/>
            <person name="Kruys A."/>
            <person name="Hutchinson M.I."/>
            <person name="Powell A.J."/>
            <person name="Barry K."/>
            <person name="Miller A.N."/>
            <person name="Grigoriev I.V."/>
            <person name="Debuchy R."/>
            <person name="Gladieux P."/>
            <person name="Thoren M.H."/>
            <person name="Johannesson H."/>
        </authorList>
    </citation>
    <scope>NUCLEOTIDE SEQUENCE</scope>
    <source>
        <strain evidence="3">CBS 315.58</strain>
    </source>
</reference>
<evidence type="ECO:0000313" key="3">
    <source>
        <dbReference type="EMBL" id="KAK4202700.1"/>
    </source>
</evidence>
<feature type="region of interest" description="Disordered" evidence="2">
    <location>
        <begin position="116"/>
        <end position="143"/>
    </location>
</feature>
<evidence type="ECO:0000313" key="4">
    <source>
        <dbReference type="Proteomes" id="UP001303160"/>
    </source>
</evidence>
<feature type="coiled-coil region" evidence="1">
    <location>
        <begin position="144"/>
        <end position="174"/>
    </location>
</feature>
<keyword evidence="4" id="KW-1185">Reference proteome</keyword>
<feature type="non-terminal residue" evidence="3">
    <location>
        <position position="1"/>
    </location>
</feature>
<dbReference type="AlphaFoldDB" id="A0AAN6XNY9"/>
<name>A0AAN6XNY9_9PEZI</name>
<feature type="region of interest" description="Disordered" evidence="2">
    <location>
        <begin position="192"/>
        <end position="252"/>
    </location>
</feature>
<protein>
    <submittedName>
        <fullName evidence="3">Uncharacterized protein</fullName>
    </submittedName>
</protein>